<dbReference type="PANTHER" id="PTHR43784:SF2">
    <property type="entry name" value="GDSL-LIKE LIPASE_ACYLHYDROLASE, PUTATIVE (AFU_ORTHOLOGUE AFUA_2G00820)-RELATED"/>
    <property type="match status" value="1"/>
</dbReference>
<reference evidence="3 4" key="2">
    <citation type="submission" date="2020-06" db="EMBL/GenBank/DDBJ databases">
        <title>Antribacter stalactiti gen. nov., sp. nov., a new member of the family Nacardiaceae isolated from a cave.</title>
        <authorList>
            <person name="Kim I.S."/>
        </authorList>
    </citation>
    <scope>NUCLEOTIDE SEQUENCE [LARGE SCALE GENOMIC DNA]</scope>
    <source>
        <strain evidence="3 4">YC2-7</strain>
    </source>
</reference>
<feature type="domain" description="SGNH hydrolase-type esterase" evidence="2">
    <location>
        <begin position="243"/>
        <end position="443"/>
    </location>
</feature>
<keyword evidence="4" id="KW-1185">Reference proteome</keyword>
<dbReference type="PANTHER" id="PTHR43784">
    <property type="entry name" value="GDSL-LIKE LIPASE/ACYLHYDROLASE, PUTATIVE (AFU_ORTHOLOGUE AFUA_2G00820)-RELATED"/>
    <property type="match status" value="1"/>
</dbReference>
<sequence>MGGGNNADVEYAARCGGSVPSESTRRQPSGVGRQERTWVMTMRSSAVLVAAFALLAVGSNATPVAAAPNSSACESWVAAFTAAPGVKSAASLQGSTIRAIVSPHVGSDTLRLRLTNRFGSQPLTVGPVEIGRSIGGSANLVAGSNTVVTFGGSRTVTIPAGADLTSDPISLRANAFELLAVSFFLPVAQSTTEHFDAMRLSWMAPNVDATGAENASAFLLPYPMLPVVAGLDAVVPGGRTVVAFGDSITDGAASFQGRPAMLGTDERYPDFLARRLLGAGHSDIGVVNAGISGNQASRDGNPVTGPIVGYGPAGVSRFEHDVLEVPGVTDVIVMLGTNDMSSEFQEPATPQQVIDALATIVAKAHAAGVRVQLGTIPPRQDAQTPPSHPAGVLAVNRWIREESQADSVIDFNAVLRDPGNPSILNPGLDSGDGVHPNAAGYRAMADAVDLTTLVGTGRGC</sequence>
<name>A0A848KML1_9NOCA</name>
<dbReference type="InterPro" id="IPR013830">
    <property type="entry name" value="SGNH_hydro"/>
</dbReference>
<dbReference type="SUPFAM" id="SSF52266">
    <property type="entry name" value="SGNH hydrolase"/>
    <property type="match status" value="1"/>
</dbReference>
<dbReference type="EMBL" id="VCQU01000007">
    <property type="protein sequence ID" value="NMN97500.1"/>
    <property type="molecule type" value="Genomic_DNA"/>
</dbReference>
<dbReference type="Pfam" id="PF13472">
    <property type="entry name" value="Lipase_GDSL_2"/>
    <property type="match status" value="1"/>
</dbReference>
<dbReference type="Gene3D" id="3.40.50.1110">
    <property type="entry name" value="SGNH hydrolase"/>
    <property type="match status" value="1"/>
</dbReference>
<dbReference type="Proteomes" id="UP000535543">
    <property type="component" value="Unassembled WGS sequence"/>
</dbReference>
<gene>
    <name evidence="3" type="ORF">FGL95_20905</name>
</gene>
<feature type="region of interest" description="Disordered" evidence="1">
    <location>
        <begin position="1"/>
        <end position="34"/>
    </location>
</feature>
<evidence type="ECO:0000256" key="1">
    <source>
        <dbReference type="SAM" id="MobiDB-lite"/>
    </source>
</evidence>
<organism evidence="3 4">
    <name type="scientific">Antrihabitans stalactiti</name>
    <dbReference type="NCBI Taxonomy" id="2584121"/>
    <lineage>
        <taxon>Bacteria</taxon>
        <taxon>Bacillati</taxon>
        <taxon>Actinomycetota</taxon>
        <taxon>Actinomycetes</taxon>
        <taxon>Mycobacteriales</taxon>
        <taxon>Nocardiaceae</taxon>
        <taxon>Antrihabitans</taxon>
    </lineage>
</organism>
<comment type="caution">
    <text evidence="3">The sequence shown here is derived from an EMBL/GenBank/DDBJ whole genome shotgun (WGS) entry which is preliminary data.</text>
</comment>
<accession>A0A848KML1</accession>
<dbReference type="InterPro" id="IPR053140">
    <property type="entry name" value="GDSL_Rv0518-like"/>
</dbReference>
<evidence type="ECO:0000259" key="2">
    <source>
        <dbReference type="Pfam" id="PF13472"/>
    </source>
</evidence>
<protein>
    <recommendedName>
        <fullName evidence="2">SGNH hydrolase-type esterase domain-containing protein</fullName>
    </recommendedName>
</protein>
<evidence type="ECO:0000313" key="4">
    <source>
        <dbReference type="Proteomes" id="UP000535543"/>
    </source>
</evidence>
<dbReference type="InterPro" id="IPR036514">
    <property type="entry name" value="SGNH_hydro_sf"/>
</dbReference>
<proteinExistence type="predicted"/>
<reference evidence="3 4" key="1">
    <citation type="submission" date="2019-05" db="EMBL/GenBank/DDBJ databases">
        <authorList>
            <person name="Lee S.D."/>
        </authorList>
    </citation>
    <scope>NUCLEOTIDE SEQUENCE [LARGE SCALE GENOMIC DNA]</scope>
    <source>
        <strain evidence="3 4">YC2-7</strain>
    </source>
</reference>
<evidence type="ECO:0000313" key="3">
    <source>
        <dbReference type="EMBL" id="NMN97500.1"/>
    </source>
</evidence>
<dbReference type="AlphaFoldDB" id="A0A848KML1"/>